<dbReference type="InterPro" id="IPR035979">
    <property type="entry name" value="RBD_domain_sf"/>
</dbReference>
<dbReference type="GO" id="GO:0006397">
    <property type="term" value="P:mRNA processing"/>
    <property type="evidence" value="ECO:0007669"/>
    <property type="project" value="UniProtKB-KW"/>
</dbReference>
<feature type="non-terminal residue" evidence="9">
    <location>
        <position position="1"/>
    </location>
</feature>
<evidence type="ECO:0000256" key="8">
    <source>
        <dbReference type="SAM" id="MobiDB-lite"/>
    </source>
</evidence>
<evidence type="ECO:0000256" key="5">
    <source>
        <dbReference type="ARBA" id="ARBA00022884"/>
    </source>
</evidence>
<dbReference type="InterPro" id="IPR034264">
    <property type="entry name" value="RBM48_RRM"/>
</dbReference>
<feature type="region of interest" description="Disordered" evidence="8">
    <location>
        <begin position="330"/>
        <end position="358"/>
    </location>
</feature>
<feature type="non-terminal residue" evidence="9">
    <location>
        <position position="358"/>
    </location>
</feature>
<evidence type="ECO:0000256" key="1">
    <source>
        <dbReference type="ARBA" id="ARBA00006938"/>
    </source>
</evidence>
<evidence type="ECO:0000256" key="2">
    <source>
        <dbReference type="ARBA" id="ARBA00015189"/>
    </source>
</evidence>
<dbReference type="SUPFAM" id="SSF54928">
    <property type="entry name" value="RNA-binding domain, RBD"/>
    <property type="match status" value="1"/>
</dbReference>
<evidence type="ECO:0000256" key="4">
    <source>
        <dbReference type="ARBA" id="ARBA00022728"/>
    </source>
</evidence>
<accession>A0A7K4TBQ4</accession>
<keyword evidence="3" id="KW-0507">mRNA processing</keyword>
<sequence>MAASGSSTGELGDACKHHAQLGVCESRAKYREGRRPRAVKVYTINLESRYLLIQGVPALGVMKDLVEQFALYGAIEEYHALDEYPAEQFTEVYLIKFQKLQCARAAKKKMDERSFFGSLLHVCYAPEFETVQETREKLQDRRKYIAKATNQKDCFVLKKVEGPKKTVSKNSEHDCPWNTSGSCAARNWDPACFTSSYRVSHNIGHPSGNHNQSPLTFPHDNNCAETSGYFGQSTSRTLSVEPGGCTPPAPLMQQRTVPIDNGVDRFMPRTAHLQERKRKREEGNKFSLTGTSGDNTEVIIGPQLPEIPKVDMDDDSLNTSASLIRNKLKEVADSVSRTSVEKPENSSAKPLLKQRRRI</sequence>
<evidence type="ECO:0000313" key="10">
    <source>
        <dbReference type="Proteomes" id="UP000574691"/>
    </source>
</evidence>
<feature type="region of interest" description="Disordered" evidence="8">
    <location>
        <begin position="272"/>
        <end position="299"/>
    </location>
</feature>
<dbReference type="GO" id="GO:0008380">
    <property type="term" value="P:RNA splicing"/>
    <property type="evidence" value="ECO:0007669"/>
    <property type="project" value="UniProtKB-KW"/>
</dbReference>
<dbReference type="CDD" id="cd12442">
    <property type="entry name" value="RRM_RBM48"/>
    <property type="match status" value="1"/>
</dbReference>
<reference evidence="9 10" key="1">
    <citation type="submission" date="2019-09" db="EMBL/GenBank/DDBJ databases">
        <title>Bird 10,000 Genomes (B10K) Project - Family phase.</title>
        <authorList>
            <person name="Zhang G."/>
        </authorList>
    </citation>
    <scope>NUCLEOTIDE SEQUENCE [LARGE SCALE GENOMIC DNA]</scope>
    <source>
        <strain evidence="9">B10K-DU-001-64</strain>
        <tissue evidence="9">Muscle</tissue>
    </source>
</reference>
<feature type="compositionally biased region" description="Polar residues" evidence="8">
    <location>
        <begin position="286"/>
        <end position="295"/>
    </location>
</feature>
<organism evidence="9 10">
    <name type="scientific">Burhinus bistriatus</name>
    <dbReference type="NCBI Taxonomy" id="240201"/>
    <lineage>
        <taxon>Eukaryota</taxon>
        <taxon>Metazoa</taxon>
        <taxon>Chordata</taxon>
        <taxon>Craniata</taxon>
        <taxon>Vertebrata</taxon>
        <taxon>Euteleostomi</taxon>
        <taxon>Archelosauria</taxon>
        <taxon>Archosauria</taxon>
        <taxon>Dinosauria</taxon>
        <taxon>Saurischia</taxon>
        <taxon>Theropoda</taxon>
        <taxon>Coelurosauria</taxon>
        <taxon>Aves</taxon>
        <taxon>Neognathae</taxon>
        <taxon>Neoaves</taxon>
        <taxon>Charadriiformes</taxon>
        <taxon>Burhinidae</taxon>
        <taxon>Burhinus</taxon>
    </lineage>
</organism>
<dbReference type="InterPro" id="IPR039599">
    <property type="entry name" value="RBM48"/>
</dbReference>
<dbReference type="GO" id="GO:0005654">
    <property type="term" value="C:nucleoplasm"/>
    <property type="evidence" value="ECO:0007669"/>
    <property type="project" value="TreeGrafter"/>
</dbReference>
<keyword evidence="10" id="KW-1185">Reference proteome</keyword>
<dbReference type="GO" id="GO:0003723">
    <property type="term" value="F:RNA binding"/>
    <property type="evidence" value="ECO:0007669"/>
    <property type="project" value="UniProtKB-KW"/>
</dbReference>
<comment type="caution">
    <text evidence="9">The sequence shown here is derived from an EMBL/GenBank/DDBJ whole genome shotgun (WGS) entry which is preliminary data.</text>
</comment>
<keyword evidence="5" id="KW-0694">RNA-binding</keyword>
<comment type="similarity">
    <text evidence="1">Belongs to the RBM48 family.</text>
</comment>
<evidence type="ECO:0000256" key="3">
    <source>
        <dbReference type="ARBA" id="ARBA00022664"/>
    </source>
</evidence>
<proteinExistence type="inferred from homology"/>
<gene>
    <name evidence="9" type="primary">Rbm48</name>
    <name evidence="9" type="ORF">BURBIS_R02709</name>
</gene>
<dbReference type="EMBL" id="VYXH01009642">
    <property type="protein sequence ID" value="NWQ95346.1"/>
    <property type="molecule type" value="Genomic_DNA"/>
</dbReference>
<name>A0A7K4TBQ4_9CHAR</name>
<evidence type="ECO:0000313" key="9">
    <source>
        <dbReference type="EMBL" id="NWQ95346.1"/>
    </source>
</evidence>
<keyword evidence="4" id="KW-0747">Spliceosome</keyword>
<evidence type="ECO:0000256" key="7">
    <source>
        <dbReference type="ARBA" id="ARBA00035004"/>
    </source>
</evidence>
<dbReference type="PANTHER" id="PTHR20957">
    <property type="entry name" value="RNA-BINDING PROTEIN 48"/>
    <property type="match status" value="1"/>
</dbReference>
<keyword evidence="6" id="KW-0508">mRNA splicing</keyword>
<protein>
    <recommendedName>
        <fullName evidence="2">RNA-binding protein 48</fullName>
    </recommendedName>
</protein>
<comment type="function">
    <text evidence="7">As a component of the minor spliceosome, involved in the splicing of U12-type introns in pre-mRNAs.</text>
</comment>
<dbReference type="FunFam" id="3.30.70.330:FF:000424">
    <property type="entry name" value="RNA-binding protein 48 isoform X4"/>
    <property type="match status" value="1"/>
</dbReference>
<dbReference type="PANTHER" id="PTHR20957:SF0">
    <property type="entry name" value="RNA-BINDING PROTEIN 48"/>
    <property type="match status" value="1"/>
</dbReference>
<dbReference type="Proteomes" id="UP000574691">
    <property type="component" value="Unassembled WGS sequence"/>
</dbReference>
<dbReference type="GO" id="GO:0005681">
    <property type="term" value="C:spliceosomal complex"/>
    <property type="evidence" value="ECO:0007669"/>
    <property type="project" value="UniProtKB-KW"/>
</dbReference>
<evidence type="ECO:0000256" key="6">
    <source>
        <dbReference type="ARBA" id="ARBA00023187"/>
    </source>
</evidence>
<dbReference type="AlphaFoldDB" id="A0A7K4TBQ4"/>